<evidence type="ECO:0000256" key="5">
    <source>
        <dbReference type="ARBA" id="ARBA00022833"/>
    </source>
</evidence>
<dbReference type="FunFam" id="3.30.160.60:FF:000464">
    <property type="entry name" value="Zinc finger and SCAN domain containing 25"/>
    <property type="match status" value="1"/>
</dbReference>
<dbReference type="Pfam" id="PF13465">
    <property type="entry name" value="zf-H2C2_2"/>
    <property type="match status" value="1"/>
</dbReference>
<dbReference type="PROSITE" id="PS50157">
    <property type="entry name" value="ZINC_FINGER_C2H2_2"/>
    <property type="match status" value="2"/>
</dbReference>
<dbReference type="PANTHER" id="PTHR23235">
    <property type="entry name" value="KRUEPPEL-LIKE TRANSCRIPTION FACTOR"/>
    <property type="match status" value="1"/>
</dbReference>
<evidence type="ECO:0000256" key="9">
    <source>
        <dbReference type="PROSITE-ProRule" id="PRU00042"/>
    </source>
</evidence>
<evidence type="ECO:0000256" key="4">
    <source>
        <dbReference type="ARBA" id="ARBA00022771"/>
    </source>
</evidence>
<reference evidence="12" key="1">
    <citation type="journal article" date="2013" name="Science">
        <title>Comparative analysis of bat genomes provides insight into the evolution of flight and immunity.</title>
        <authorList>
            <person name="Zhang G."/>
            <person name="Cowled C."/>
            <person name="Shi Z."/>
            <person name="Huang Z."/>
            <person name="Bishop-Lilly K.A."/>
            <person name="Fang X."/>
            <person name="Wynne J.W."/>
            <person name="Xiong Z."/>
            <person name="Baker M.L."/>
            <person name="Zhao W."/>
            <person name="Tachedjian M."/>
            <person name="Zhu Y."/>
            <person name="Zhou P."/>
            <person name="Jiang X."/>
            <person name="Ng J."/>
            <person name="Yang L."/>
            <person name="Wu L."/>
            <person name="Xiao J."/>
            <person name="Feng Y."/>
            <person name="Chen Y."/>
            <person name="Sun X."/>
            <person name="Zhang Y."/>
            <person name="Marsh G.A."/>
            <person name="Crameri G."/>
            <person name="Broder C.C."/>
            <person name="Frey K.G."/>
            <person name="Wang L.F."/>
            <person name="Wang J."/>
        </authorList>
    </citation>
    <scope>NUCLEOTIDE SEQUENCE [LARGE SCALE GENOMIC DNA]</scope>
</reference>
<dbReference type="FunFam" id="3.30.160.60:FF:000850">
    <property type="entry name" value="Zinc finger and SCAN domain containing 25"/>
    <property type="match status" value="1"/>
</dbReference>
<evidence type="ECO:0000313" key="11">
    <source>
        <dbReference type="EMBL" id="ELK11634.1"/>
    </source>
</evidence>
<keyword evidence="5" id="KW-0862">Zinc</keyword>
<dbReference type="AlphaFoldDB" id="L5KIZ6"/>
<dbReference type="InParanoid" id="L5KIZ6"/>
<dbReference type="SUPFAM" id="SSF57667">
    <property type="entry name" value="beta-beta-alpha zinc fingers"/>
    <property type="match status" value="1"/>
</dbReference>
<dbReference type="EMBL" id="KB030673">
    <property type="protein sequence ID" value="ELK11634.1"/>
    <property type="molecule type" value="Genomic_DNA"/>
</dbReference>
<comment type="similarity">
    <text evidence="1">Belongs to the krueppel C2H2-type zinc-finger protein family.</text>
</comment>
<feature type="non-terminal residue" evidence="11">
    <location>
        <position position="1"/>
    </location>
</feature>
<organism evidence="11 12">
    <name type="scientific">Pteropus alecto</name>
    <name type="common">Black flying fox</name>
    <dbReference type="NCBI Taxonomy" id="9402"/>
    <lineage>
        <taxon>Eukaryota</taxon>
        <taxon>Metazoa</taxon>
        <taxon>Chordata</taxon>
        <taxon>Craniata</taxon>
        <taxon>Vertebrata</taxon>
        <taxon>Euteleostomi</taxon>
        <taxon>Mammalia</taxon>
        <taxon>Eutheria</taxon>
        <taxon>Laurasiatheria</taxon>
        <taxon>Chiroptera</taxon>
        <taxon>Yinpterochiroptera</taxon>
        <taxon>Pteropodoidea</taxon>
        <taxon>Pteropodidae</taxon>
        <taxon>Pteropodinae</taxon>
        <taxon>Pteropus</taxon>
    </lineage>
</organism>
<dbReference type="SMART" id="SM00355">
    <property type="entry name" value="ZnF_C2H2"/>
    <property type="match status" value="2"/>
</dbReference>
<dbReference type="GO" id="GO:0000978">
    <property type="term" value="F:RNA polymerase II cis-regulatory region sequence-specific DNA binding"/>
    <property type="evidence" value="ECO:0007669"/>
    <property type="project" value="TreeGrafter"/>
</dbReference>
<name>L5KIZ6_PTEAL</name>
<dbReference type="GO" id="GO:0000981">
    <property type="term" value="F:DNA-binding transcription factor activity, RNA polymerase II-specific"/>
    <property type="evidence" value="ECO:0007669"/>
    <property type="project" value="TreeGrafter"/>
</dbReference>
<sequence>GEKPYGCQVCGKRFSKGERLVRHQRIHTGEKPYHCPACGRSFNQRSILNRHQKTQHRQEIQMQ</sequence>
<keyword evidence="8" id="KW-0539">Nucleus</keyword>
<dbReference type="GO" id="GO:0008270">
    <property type="term" value="F:zinc ion binding"/>
    <property type="evidence" value="ECO:0007669"/>
    <property type="project" value="UniProtKB-KW"/>
</dbReference>
<dbReference type="InterPro" id="IPR013087">
    <property type="entry name" value="Znf_C2H2_type"/>
</dbReference>
<feature type="domain" description="C2H2-type" evidence="10">
    <location>
        <begin position="33"/>
        <end position="61"/>
    </location>
</feature>
<feature type="domain" description="C2H2-type" evidence="10">
    <location>
        <begin position="5"/>
        <end position="32"/>
    </location>
</feature>
<accession>L5KIZ6</accession>
<evidence type="ECO:0000256" key="3">
    <source>
        <dbReference type="ARBA" id="ARBA00022737"/>
    </source>
</evidence>
<dbReference type="Proteomes" id="UP000010552">
    <property type="component" value="Unassembled WGS sequence"/>
</dbReference>
<keyword evidence="3" id="KW-0677">Repeat</keyword>
<dbReference type="Gene3D" id="3.30.160.60">
    <property type="entry name" value="Classic Zinc Finger"/>
    <property type="match status" value="2"/>
</dbReference>
<keyword evidence="2" id="KW-0479">Metal-binding</keyword>
<evidence type="ECO:0000256" key="1">
    <source>
        <dbReference type="ARBA" id="ARBA00006991"/>
    </source>
</evidence>
<dbReference type="PROSITE" id="PS00028">
    <property type="entry name" value="ZINC_FINGER_C2H2_1"/>
    <property type="match status" value="2"/>
</dbReference>
<evidence type="ECO:0000256" key="6">
    <source>
        <dbReference type="ARBA" id="ARBA00023015"/>
    </source>
</evidence>
<evidence type="ECO:0000313" key="12">
    <source>
        <dbReference type="Proteomes" id="UP000010552"/>
    </source>
</evidence>
<dbReference type="PANTHER" id="PTHR23235:SF142">
    <property type="entry name" value="ZINC FINGER PROTEIN 384"/>
    <property type="match status" value="1"/>
</dbReference>
<protein>
    <submittedName>
        <fullName evidence="11">Zinc finger protein 498</fullName>
    </submittedName>
</protein>
<keyword evidence="12" id="KW-1185">Reference proteome</keyword>
<gene>
    <name evidence="11" type="ORF">PAL_GLEAN10025129</name>
</gene>
<evidence type="ECO:0000256" key="8">
    <source>
        <dbReference type="ARBA" id="ARBA00023242"/>
    </source>
</evidence>
<keyword evidence="7" id="KW-0804">Transcription</keyword>
<keyword evidence="4 9" id="KW-0863">Zinc-finger</keyword>
<dbReference type="InterPro" id="IPR036236">
    <property type="entry name" value="Znf_C2H2_sf"/>
</dbReference>
<evidence type="ECO:0000256" key="7">
    <source>
        <dbReference type="ARBA" id="ARBA00023163"/>
    </source>
</evidence>
<evidence type="ECO:0000259" key="10">
    <source>
        <dbReference type="PROSITE" id="PS50157"/>
    </source>
</evidence>
<evidence type="ECO:0000256" key="2">
    <source>
        <dbReference type="ARBA" id="ARBA00022723"/>
    </source>
</evidence>
<proteinExistence type="inferred from homology"/>
<keyword evidence="6" id="KW-0805">Transcription regulation</keyword>